<dbReference type="PIRSF" id="PIRSF036389">
    <property type="entry name" value="IOR_B"/>
    <property type="match status" value="1"/>
</dbReference>
<dbReference type="Gene3D" id="3.30.365.10">
    <property type="entry name" value="Aldehyde oxidase/xanthine dehydrogenase, molybdopterin binding domain"/>
    <property type="match status" value="4"/>
</dbReference>
<reference evidence="2 3" key="1">
    <citation type="submission" date="2006-03" db="EMBL/GenBank/DDBJ databases">
        <authorList>
            <person name="Pinhassi J."/>
            <person name="Pedros-Alio C."/>
            <person name="Ferriera S."/>
            <person name="Johnson J."/>
            <person name="Kravitz S."/>
            <person name="Halpern A."/>
            <person name="Remington K."/>
            <person name="Beeson K."/>
            <person name="Tran B."/>
            <person name="Rogers Y.-H."/>
            <person name="Friedman R."/>
            <person name="Venter J.C."/>
        </authorList>
    </citation>
    <scope>NUCLEOTIDE SEQUENCE [LARGE SCALE GENOMIC DNA]</scope>
    <source>
        <strain evidence="2 3">RED65</strain>
    </source>
</reference>
<dbReference type="HOGENOM" id="CLU_013917_0_1_6"/>
<evidence type="ECO:0000313" key="2">
    <source>
        <dbReference type="EMBL" id="EAT13668.1"/>
    </source>
</evidence>
<name>Q1N6C4_9GAMM</name>
<gene>
    <name evidence="2" type="ORF">RED65_09759</name>
</gene>
<dbReference type="InterPro" id="IPR052516">
    <property type="entry name" value="N-heterocyclic_Hydroxylase"/>
</dbReference>
<dbReference type="InterPro" id="IPR008274">
    <property type="entry name" value="AldOxase/xan_DH_MoCoBD1"/>
</dbReference>
<dbReference type="InterPro" id="IPR046867">
    <property type="entry name" value="AldOxase/xan_DH_MoCoBD2"/>
</dbReference>
<dbReference type="EMBL" id="AAQH01000001">
    <property type="protein sequence ID" value="EAT13668.1"/>
    <property type="molecule type" value="Genomic_DNA"/>
</dbReference>
<dbReference type="GO" id="GO:0016491">
    <property type="term" value="F:oxidoreductase activity"/>
    <property type="evidence" value="ECO:0007669"/>
    <property type="project" value="InterPro"/>
</dbReference>
<keyword evidence="3" id="KW-1185">Reference proteome</keyword>
<dbReference type="PANTHER" id="PTHR47495:SF2">
    <property type="entry name" value="ALDEHYDE DEHYDROGENASE"/>
    <property type="match status" value="1"/>
</dbReference>
<organism evidence="2 3">
    <name type="scientific">Bermanella marisrubri</name>
    <dbReference type="NCBI Taxonomy" id="207949"/>
    <lineage>
        <taxon>Bacteria</taxon>
        <taxon>Pseudomonadati</taxon>
        <taxon>Pseudomonadota</taxon>
        <taxon>Gammaproteobacteria</taxon>
        <taxon>Oceanospirillales</taxon>
        <taxon>Oceanospirillaceae</taxon>
        <taxon>Bermanella</taxon>
    </lineage>
</organism>
<dbReference type="PANTHER" id="PTHR47495">
    <property type="entry name" value="ALDEHYDE DEHYDROGENASE"/>
    <property type="match status" value="1"/>
</dbReference>
<dbReference type="Gene3D" id="3.90.1170.50">
    <property type="entry name" value="Aldehyde oxidase/xanthine dehydrogenase, a/b hammerhead"/>
    <property type="match status" value="2"/>
</dbReference>
<evidence type="ECO:0000313" key="3">
    <source>
        <dbReference type="Proteomes" id="UP000004263"/>
    </source>
</evidence>
<dbReference type="Pfam" id="PF20256">
    <property type="entry name" value="MoCoBD_2"/>
    <property type="match status" value="2"/>
</dbReference>
<dbReference type="OrthoDB" id="9767994at2"/>
<dbReference type="STRING" id="207949.RED65_09759"/>
<accession>Q1N6C4</accession>
<comment type="caution">
    <text evidence="2">The sequence shown here is derived from an EMBL/GenBank/DDBJ whole genome shotgun (WGS) entry which is preliminary data.</text>
</comment>
<dbReference type="InterPro" id="IPR000674">
    <property type="entry name" value="Ald_Oxase/Xan_DH_a/b"/>
</dbReference>
<dbReference type="AlphaFoldDB" id="Q1N6C4"/>
<dbReference type="RefSeq" id="WP_007017089.1">
    <property type="nucleotide sequence ID" value="NZ_CH724113.1"/>
</dbReference>
<feature type="domain" description="Aldehyde oxidase/xanthine dehydrogenase a/b hammerhead" evidence="1">
    <location>
        <begin position="222"/>
        <end position="308"/>
    </location>
</feature>
<dbReference type="Pfam" id="PF02738">
    <property type="entry name" value="MoCoBD_1"/>
    <property type="match status" value="1"/>
</dbReference>
<dbReference type="SUPFAM" id="SSF56003">
    <property type="entry name" value="Molybdenum cofactor-binding domain"/>
    <property type="match status" value="2"/>
</dbReference>
<dbReference type="InterPro" id="IPR006311">
    <property type="entry name" value="TAT_signal"/>
</dbReference>
<proteinExistence type="predicted"/>
<dbReference type="SMART" id="SM01008">
    <property type="entry name" value="Ald_Xan_dh_C"/>
    <property type="match status" value="1"/>
</dbReference>
<dbReference type="PROSITE" id="PS51318">
    <property type="entry name" value="TAT"/>
    <property type="match status" value="1"/>
</dbReference>
<dbReference type="InterPro" id="IPR012368">
    <property type="entry name" value="OxRdtase_Mopterin-bd_su_IorB"/>
</dbReference>
<protein>
    <submittedName>
        <fullName evidence="2">Membrane-bound aldehyde dehydrogenase, large subunit</fullName>
    </submittedName>
</protein>
<evidence type="ECO:0000259" key="1">
    <source>
        <dbReference type="SMART" id="SM01008"/>
    </source>
</evidence>
<dbReference type="InterPro" id="IPR037165">
    <property type="entry name" value="AldOxase/xan_DH_Mopterin-bd_sf"/>
</dbReference>
<sequence>MNKLFRSLLNPDVGAVNHGPSLSRRGFLIGAMGTGITLAFYRPGLSFAEPQEVIQSQAFEPTIWYQIENDGRIIVNITEAEMGQHVGTALARIVADELEADWSDVELNHVDSDPKWGMMVTGGSWSVWENFMPLSRAGAAGRQVLIEEGAKLLGVRVSECRARNSQVIAGSRSITYAEIVQRGNMSRSFSEDELEKIKVKKPSERRFIGQETQALDIPDKTNGTSIYGIDAKVDNMVYSRPLIPPTRYGATINSIDDSEAKNVDGYIQTIQLNDPTDTVPGWAAVIATSFHAANKAAAKVKVDWTPGETAKVSEQDILDHGLKLIEKDGVGALVVNDAGVDDAFKNADSILEQDYIAHTVLHFQLEPVNALAYQKDGIWEIHTGNQWQSLILPTLAKALDVPENSVIMRTYMLGGGFGRRLNGDYAVPAALAAKALNRPVKMVFTREDDARFDSVRSPAYQRMRMAFDAKGNPTGMEHHATAGWPTQVLVPAFMPEASNGEKFDPFAIHGAAHWYSVGGHRLRAISNDLANKTFRPGWLRSVGSGWVNWALESFMDQAAHKTGQDPIDFRLALLKAEGKNAGEAPNSVGGANRQANVLRQVRELSEWGQDMPKDTGLGVATTYGQERNMPTWTACVAKVHVDRNTGKVTLEKLSLVTDAGTVVHPDGARAQVEGAALWGASMALHEGTEFENGEVKDQNLNTYSPMRIRDVPEIEQAFVDSTETSVGLGEPATTVVGPAIANAIFAAVGVRMTELPIRREAVLAALKG</sequence>
<dbReference type="Proteomes" id="UP000004263">
    <property type="component" value="Unassembled WGS sequence"/>
</dbReference>